<reference evidence="2" key="2">
    <citation type="journal article" date="2015" name="Data Brief">
        <title>Shoot transcriptome of the giant reed, Arundo donax.</title>
        <authorList>
            <person name="Barrero R.A."/>
            <person name="Guerrero F.D."/>
            <person name="Moolhuijzen P."/>
            <person name="Goolsby J.A."/>
            <person name="Tidwell J."/>
            <person name="Bellgard S.E."/>
            <person name="Bellgard M.I."/>
        </authorList>
    </citation>
    <scope>NUCLEOTIDE SEQUENCE</scope>
    <source>
        <tissue evidence="2">Shoot tissue taken approximately 20 cm above the soil surface</tissue>
    </source>
</reference>
<protein>
    <submittedName>
        <fullName evidence="2">Uncharacterized protein</fullName>
    </submittedName>
</protein>
<keyword evidence="1" id="KW-0472">Membrane</keyword>
<organism evidence="2">
    <name type="scientific">Arundo donax</name>
    <name type="common">Giant reed</name>
    <name type="synonym">Donax arundinaceus</name>
    <dbReference type="NCBI Taxonomy" id="35708"/>
    <lineage>
        <taxon>Eukaryota</taxon>
        <taxon>Viridiplantae</taxon>
        <taxon>Streptophyta</taxon>
        <taxon>Embryophyta</taxon>
        <taxon>Tracheophyta</taxon>
        <taxon>Spermatophyta</taxon>
        <taxon>Magnoliopsida</taxon>
        <taxon>Liliopsida</taxon>
        <taxon>Poales</taxon>
        <taxon>Poaceae</taxon>
        <taxon>PACMAD clade</taxon>
        <taxon>Arundinoideae</taxon>
        <taxon>Arundineae</taxon>
        <taxon>Arundo</taxon>
    </lineage>
</organism>
<reference evidence="2" key="1">
    <citation type="submission" date="2014-09" db="EMBL/GenBank/DDBJ databases">
        <authorList>
            <person name="Magalhaes I.L.F."/>
            <person name="Oliveira U."/>
            <person name="Santos F.R."/>
            <person name="Vidigal T.H.D.A."/>
            <person name="Brescovit A.D."/>
            <person name="Santos A.J."/>
        </authorList>
    </citation>
    <scope>NUCLEOTIDE SEQUENCE</scope>
    <source>
        <tissue evidence="2">Shoot tissue taken approximately 20 cm above the soil surface</tissue>
    </source>
</reference>
<proteinExistence type="predicted"/>
<name>A0A0A9EQI4_ARUDO</name>
<evidence type="ECO:0000313" key="2">
    <source>
        <dbReference type="EMBL" id="JAE01264.1"/>
    </source>
</evidence>
<dbReference type="AlphaFoldDB" id="A0A0A9EQI4"/>
<sequence length="44" mass="5332">MTVKKFHVYFEGYTIMKYEPTKRLPMHILTMIYLSLCLLCLLFT</sequence>
<feature type="transmembrane region" description="Helical" evidence="1">
    <location>
        <begin position="24"/>
        <end position="43"/>
    </location>
</feature>
<evidence type="ECO:0000256" key="1">
    <source>
        <dbReference type="SAM" id="Phobius"/>
    </source>
</evidence>
<accession>A0A0A9EQI4</accession>
<keyword evidence="1" id="KW-0812">Transmembrane</keyword>
<keyword evidence="1" id="KW-1133">Transmembrane helix</keyword>
<dbReference type="EMBL" id="GBRH01196632">
    <property type="protein sequence ID" value="JAE01264.1"/>
    <property type="molecule type" value="Transcribed_RNA"/>
</dbReference>